<organism evidence="1 2">
    <name type="scientific">Halolamina litorea</name>
    <dbReference type="NCBI Taxonomy" id="1515593"/>
    <lineage>
        <taxon>Archaea</taxon>
        <taxon>Methanobacteriati</taxon>
        <taxon>Methanobacteriota</taxon>
        <taxon>Stenosarchaea group</taxon>
        <taxon>Halobacteria</taxon>
        <taxon>Halobacteriales</taxon>
        <taxon>Haloferacaceae</taxon>
    </lineage>
</organism>
<accession>A0ABD6BPU4</accession>
<sequence length="330" mass="37248">MSDEDGRESLTPRYVPGFVYLDMDQVKSISARMGGGYIKEQIEGKEELEEESESLRARLMASIFNIGADVEGEITRTEADTSRSESVKGLHHYHFTLLESELEDAEGDWFHDLESVMRESEMSGESARERMYTSVFRDRISEGDIIRVQADMELSDVSTSLDLLGGFVSMMSTMQKLDSLGIESFDMEGAFDDDSKFAEMDWNTREQAFNAFLDMFSAILPEEYENMIIAELFPLDGNREHTVWSILDGEKLEGKPVELMAKYEKRDIPNCTLIARVDTITNDPSELGNSEELDSDQLGMLHHLVDGLASQMGLMVSYPSISVTPIAIYR</sequence>
<reference evidence="1 2" key="1">
    <citation type="journal article" date="2019" name="Int. J. Syst. Evol. Microbiol.">
        <title>The Global Catalogue of Microorganisms (GCM) 10K type strain sequencing project: providing services to taxonomists for standard genome sequencing and annotation.</title>
        <authorList>
            <consortium name="The Broad Institute Genomics Platform"/>
            <consortium name="The Broad Institute Genome Sequencing Center for Infectious Disease"/>
            <person name="Wu L."/>
            <person name="Ma J."/>
        </authorList>
    </citation>
    <scope>NUCLEOTIDE SEQUENCE [LARGE SCALE GENOMIC DNA]</scope>
    <source>
        <strain evidence="1 2">CGMCC 1.12859</strain>
    </source>
</reference>
<dbReference type="RefSeq" id="WP_267646540.1">
    <property type="nucleotide sequence ID" value="NZ_JANHGR010000001.1"/>
</dbReference>
<proteinExistence type="predicted"/>
<evidence type="ECO:0000313" key="1">
    <source>
        <dbReference type="EMBL" id="MFD1567016.1"/>
    </source>
</evidence>
<name>A0ABD6BPU4_9EURY</name>
<comment type="caution">
    <text evidence="1">The sequence shown here is derived from an EMBL/GenBank/DDBJ whole genome shotgun (WGS) entry which is preliminary data.</text>
</comment>
<evidence type="ECO:0000313" key="2">
    <source>
        <dbReference type="Proteomes" id="UP001597139"/>
    </source>
</evidence>
<protein>
    <submittedName>
        <fullName evidence="1">Uncharacterized protein</fullName>
    </submittedName>
</protein>
<dbReference type="Proteomes" id="UP001597139">
    <property type="component" value="Unassembled WGS sequence"/>
</dbReference>
<dbReference type="Pfam" id="PF19952">
    <property type="entry name" value="DUF6414"/>
    <property type="match status" value="1"/>
</dbReference>
<gene>
    <name evidence="1" type="ORF">ACFSAU_05895</name>
</gene>
<dbReference type="InterPro" id="IPR045633">
    <property type="entry name" value="DUF6414"/>
</dbReference>
<dbReference type="AlphaFoldDB" id="A0ABD6BPU4"/>
<keyword evidence="2" id="KW-1185">Reference proteome</keyword>
<dbReference type="EMBL" id="JBHUCZ010000002">
    <property type="protein sequence ID" value="MFD1567016.1"/>
    <property type="molecule type" value="Genomic_DNA"/>
</dbReference>